<dbReference type="InterPro" id="IPR001110">
    <property type="entry name" value="UPF0012_CS"/>
</dbReference>
<reference evidence="3 5" key="1">
    <citation type="journal article" date="2014" name="Curr. Biol.">
        <title>The genome of the clonal raider ant Cerapachys biroi.</title>
        <authorList>
            <person name="Oxley P.R."/>
            <person name="Ji L."/>
            <person name="Fetter-Pruneda I."/>
            <person name="McKenzie S.K."/>
            <person name="Li C."/>
            <person name="Hu H."/>
            <person name="Zhang G."/>
            <person name="Kronauer D.J."/>
        </authorList>
    </citation>
    <scope>NUCLEOTIDE SEQUENCE [LARGE SCALE GENOMIC DNA]</scope>
</reference>
<dbReference type="InterPro" id="IPR045254">
    <property type="entry name" value="Nit1/2_C-N_Hydrolase"/>
</dbReference>
<dbReference type="PROSITE" id="PS01227">
    <property type="entry name" value="UPF0012"/>
    <property type="match status" value="1"/>
</dbReference>
<evidence type="ECO:0000313" key="3">
    <source>
        <dbReference type="EMBL" id="EZA61215.1"/>
    </source>
</evidence>
<dbReference type="SUPFAM" id="SSF56317">
    <property type="entry name" value="Carbon-nitrogen hydrolase"/>
    <property type="match status" value="1"/>
</dbReference>
<dbReference type="Pfam" id="PF00795">
    <property type="entry name" value="CN_hydrolase"/>
    <property type="match status" value="1"/>
</dbReference>
<dbReference type="PROSITE" id="PS50263">
    <property type="entry name" value="CN_HYDROLASE"/>
    <property type="match status" value="1"/>
</dbReference>
<dbReference type="EMBL" id="QOIP01000005">
    <property type="protein sequence ID" value="RLU22533.1"/>
    <property type="molecule type" value="Genomic_DNA"/>
</dbReference>
<reference evidence="4" key="2">
    <citation type="journal article" date="2018" name="Genome Res.">
        <title>The genomic architecture and molecular evolution of ant odorant receptors.</title>
        <authorList>
            <person name="McKenzie S.K."/>
            <person name="Kronauer D.J.C."/>
        </authorList>
    </citation>
    <scope>NUCLEOTIDE SEQUENCE [LARGE SCALE GENOMIC DNA]</scope>
    <source>
        <strain evidence="4">Clonal line C1</strain>
    </source>
</reference>
<dbReference type="OrthoDB" id="680339at2759"/>
<evidence type="ECO:0000313" key="5">
    <source>
        <dbReference type="Proteomes" id="UP000053097"/>
    </source>
</evidence>
<dbReference type="STRING" id="2015173.A0A026WYU1"/>
<feature type="domain" description="CN hydrolase" evidence="2">
    <location>
        <begin position="33"/>
        <end position="282"/>
    </location>
</feature>
<evidence type="ECO:0000259" key="2">
    <source>
        <dbReference type="PROSITE" id="PS50263"/>
    </source>
</evidence>
<dbReference type="Proteomes" id="UP000279307">
    <property type="component" value="Chromosome 5"/>
</dbReference>
<dbReference type="Proteomes" id="UP000053097">
    <property type="component" value="Unassembled WGS sequence"/>
</dbReference>
<evidence type="ECO:0000313" key="4">
    <source>
        <dbReference type="EMBL" id="RLU22533.1"/>
    </source>
</evidence>
<dbReference type="FunFam" id="3.60.110.10:FF:000005">
    <property type="entry name" value="nitrilase homolog 1 isoform X1"/>
    <property type="match status" value="1"/>
</dbReference>
<dbReference type="EMBL" id="KK107063">
    <property type="protein sequence ID" value="EZA61215.1"/>
    <property type="molecule type" value="Genomic_DNA"/>
</dbReference>
<dbReference type="Gene3D" id="3.60.110.10">
    <property type="entry name" value="Carbon-nitrogen hydrolase"/>
    <property type="match status" value="1"/>
</dbReference>
<sequence length="308" mass="34508">MKRMCLAIPRLPSFQCYRTQSAKRYVNTMAQHPLIAVCQMRSTADKVKNLQVVSELTAEAKRRSAAMAFFPEACDYLADNKKDTVAMAEPLTGQTVTSYKEIAIKNDIWLSMGGIHEASDKTEKINNTHIVISNTGQLMAAYRKLHLFDMDNKDTGVRLMESDYVLKGTEIVPPVPTPIGKLALSICYDMRFPELSLTLRNMGAEILTYPSAFTYQTGAAHWEVILRTRAIENQCYVVAAAQTGAHNKKRVSWGHAMVVDPWGTVVAQCAEKTGVAVTEIDLAILENVRKNMPCEEHRRTDLYPKMQC</sequence>
<evidence type="ECO:0000256" key="1">
    <source>
        <dbReference type="ARBA" id="ARBA00022801"/>
    </source>
</evidence>
<protein>
    <submittedName>
        <fullName evidence="3">Nitrilase and fragile histidine triad fusion protein NitFhit</fullName>
    </submittedName>
</protein>
<dbReference type="InterPro" id="IPR036526">
    <property type="entry name" value="C-N_Hydrolase_sf"/>
</dbReference>
<proteinExistence type="predicted"/>
<dbReference type="AlphaFoldDB" id="A0A026WYU1"/>
<gene>
    <name evidence="4" type="ORF">DMN91_004811</name>
    <name evidence="3" type="ORF">X777_08427</name>
</gene>
<dbReference type="CDD" id="cd07572">
    <property type="entry name" value="nit"/>
    <property type="match status" value="1"/>
</dbReference>
<keyword evidence="5" id="KW-1185">Reference proteome</keyword>
<dbReference type="PANTHER" id="PTHR23088:SF27">
    <property type="entry name" value="DEAMINATED GLUTATHIONE AMIDASE"/>
    <property type="match status" value="1"/>
</dbReference>
<keyword evidence="1" id="KW-0378">Hydrolase</keyword>
<dbReference type="OMA" id="MRVAVCQ"/>
<name>A0A026WYU1_OOCBI</name>
<accession>A0A026WYU1</accession>
<organism evidence="3 5">
    <name type="scientific">Ooceraea biroi</name>
    <name type="common">Clonal raider ant</name>
    <name type="synonym">Cerapachys biroi</name>
    <dbReference type="NCBI Taxonomy" id="2015173"/>
    <lineage>
        <taxon>Eukaryota</taxon>
        <taxon>Metazoa</taxon>
        <taxon>Ecdysozoa</taxon>
        <taxon>Arthropoda</taxon>
        <taxon>Hexapoda</taxon>
        <taxon>Insecta</taxon>
        <taxon>Pterygota</taxon>
        <taxon>Neoptera</taxon>
        <taxon>Endopterygota</taxon>
        <taxon>Hymenoptera</taxon>
        <taxon>Apocrita</taxon>
        <taxon>Aculeata</taxon>
        <taxon>Formicoidea</taxon>
        <taxon>Formicidae</taxon>
        <taxon>Dorylinae</taxon>
        <taxon>Ooceraea</taxon>
    </lineage>
</organism>
<dbReference type="GO" id="GO:0016811">
    <property type="term" value="F:hydrolase activity, acting on carbon-nitrogen (but not peptide) bonds, in linear amides"/>
    <property type="evidence" value="ECO:0007669"/>
    <property type="project" value="InterPro"/>
</dbReference>
<reference evidence="4" key="3">
    <citation type="submission" date="2018-07" db="EMBL/GenBank/DDBJ databases">
        <authorList>
            <person name="Mckenzie S.K."/>
            <person name="Kronauer D.J.C."/>
        </authorList>
    </citation>
    <scope>NUCLEOTIDE SEQUENCE</scope>
    <source>
        <strain evidence="4">Clonal line C1</strain>
    </source>
</reference>
<dbReference type="PANTHER" id="PTHR23088">
    <property type="entry name" value="NITRILASE-RELATED"/>
    <property type="match status" value="1"/>
</dbReference>
<dbReference type="InterPro" id="IPR003010">
    <property type="entry name" value="C-N_Hydrolase"/>
</dbReference>